<dbReference type="InterPro" id="IPR021391">
    <property type="entry name" value="DUF3027"/>
</dbReference>
<dbReference type="Proteomes" id="UP000231586">
    <property type="component" value="Unassembled WGS sequence"/>
</dbReference>
<evidence type="ECO:0000313" key="3">
    <source>
        <dbReference type="Proteomes" id="UP000231586"/>
    </source>
</evidence>
<feature type="region of interest" description="Disordered" evidence="1">
    <location>
        <begin position="116"/>
        <end position="137"/>
    </location>
</feature>
<feature type="compositionally biased region" description="Low complexity" evidence="1">
    <location>
        <begin position="257"/>
        <end position="291"/>
    </location>
</feature>
<name>A0A2M8WSX8_9MICO</name>
<feature type="region of interest" description="Disordered" evidence="1">
    <location>
        <begin position="257"/>
        <end position="310"/>
    </location>
</feature>
<gene>
    <name evidence="2" type="ORF">CLV34_1487</name>
</gene>
<sequence length="310" mass="31695">MPKDAVLESAVDLARAAAEGAAEHTADVGDHLGAIVDADRLVTHRFACTLRGYTGWYWSVAVSRIPRSRTATICEVALLPGDGALLAPSWLPWSERLRPGDVGPGDVLPFLPDDPRLVPGWSPEPGEGSSQGTADDDDLVPIDELAVARVRVLGRQGRDEAAERWYQGSRGPTSPGAVAAESACGSCGFLVPLQGALGQVFGVCANAWSSDDGKVVSLDHGCGAHSETDVPAHPSDWPAPDPLIDELVVDVVAEAPSAAEAPAADAPAAEVPAADAPEADAAPADAAPAEAPADEPSSDESTGTETAPSA</sequence>
<dbReference type="EMBL" id="PGTZ01000007">
    <property type="protein sequence ID" value="PJI94004.1"/>
    <property type="molecule type" value="Genomic_DNA"/>
</dbReference>
<keyword evidence="3" id="KW-1185">Reference proteome</keyword>
<protein>
    <recommendedName>
        <fullName evidence="4">DUF3027 family protein</fullName>
    </recommendedName>
</protein>
<dbReference type="RefSeq" id="WP_100349606.1">
    <property type="nucleotide sequence ID" value="NZ_PGTZ01000007.1"/>
</dbReference>
<dbReference type="OrthoDB" id="3210158at2"/>
<proteinExistence type="predicted"/>
<dbReference type="AlphaFoldDB" id="A0A2M8WSX8"/>
<dbReference type="Pfam" id="PF11228">
    <property type="entry name" value="DUF3027"/>
    <property type="match status" value="1"/>
</dbReference>
<evidence type="ECO:0008006" key="4">
    <source>
        <dbReference type="Google" id="ProtNLM"/>
    </source>
</evidence>
<comment type="caution">
    <text evidence="2">The sequence shown here is derived from an EMBL/GenBank/DDBJ whole genome shotgun (WGS) entry which is preliminary data.</text>
</comment>
<accession>A0A2M8WSX8</accession>
<reference evidence="2 3" key="1">
    <citation type="submission" date="2017-11" db="EMBL/GenBank/DDBJ databases">
        <title>Genomic Encyclopedia of Archaeal and Bacterial Type Strains, Phase II (KMG-II): From Individual Species to Whole Genera.</title>
        <authorList>
            <person name="Goeker M."/>
        </authorList>
    </citation>
    <scope>NUCLEOTIDE SEQUENCE [LARGE SCALE GENOMIC DNA]</scope>
    <source>
        <strain evidence="2 3">DSM 22413</strain>
    </source>
</reference>
<organism evidence="2 3">
    <name type="scientific">Luteimicrobium subarcticum</name>
    <dbReference type="NCBI Taxonomy" id="620910"/>
    <lineage>
        <taxon>Bacteria</taxon>
        <taxon>Bacillati</taxon>
        <taxon>Actinomycetota</taxon>
        <taxon>Actinomycetes</taxon>
        <taxon>Micrococcales</taxon>
        <taxon>Luteimicrobium</taxon>
    </lineage>
</organism>
<evidence type="ECO:0000256" key="1">
    <source>
        <dbReference type="SAM" id="MobiDB-lite"/>
    </source>
</evidence>
<evidence type="ECO:0000313" key="2">
    <source>
        <dbReference type="EMBL" id="PJI94004.1"/>
    </source>
</evidence>